<dbReference type="FunFam" id="3.30.810.10:FF:000001">
    <property type="entry name" value="1-phosphatidylinositol 3-phosphate 5-kinase FAB1"/>
    <property type="match status" value="1"/>
</dbReference>
<feature type="compositionally biased region" description="Low complexity" evidence="19">
    <location>
        <begin position="2298"/>
        <end position="2309"/>
    </location>
</feature>
<comment type="subunit">
    <text evidence="13">Component of the PI(3,5)P2 regulatory complex at least composed of ATG18, SAC/FIG4, FAB1 and VAC14.</text>
</comment>
<keyword evidence="7 17" id="KW-0863">Zinc-finger</keyword>
<dbReference type="InterPro" id="IPR027484">
    <property type="entry name" value="PInositol-4-P-5-kinase_N"/>
</dbReference>
<keyword evidence="10 18" id="KW-0067">ATP-binding</keyword>
<dbReference type="InterPro" id="IPR044769">
    <property type="entry name" value="PIKfyve_PIPKc"/>
</dbReference>
<evidence type="ECO:0000256" key="9">
    <source>
        <dbReference type="ARBA" id="ARBA00022833"/>
    </source>
</evidence>
<evidence type="ECO:0000256" key="1">
    <source>
        <dbReference type="ARBA" id="ARBA00004481"/>
    </source>
</evidence>
<dbReference type="PANTHER" id="PTHR45748">
    <property type="entry name" value="1-PHOSPHATIDYLINOSITOL 3-PHOSPHATE 5-KINASE-RELATED"/>
    <property type="match status" value="1"/>
</dbReference>
<dbReference type="CDD" id="cd17300">
    <property type="entry name" value="PIPKc_PIKfyve"/>
    <property type="match status" value="1"/>
</dbReference>
<dbReference type="InterPro" id="IPR027409">
    <property type="entry name" value="GroEL-like_apical_dom_sf"/>
</dbReference>
<feature type="domain" description="FYVE-type" evidence="20">
    <location>
        <begin position="60"/>
        <end position="121"/>
    </location>
</feature>
<dbReference type="InterPro" id="IPR002423">
    <property type="entry name" value="Cpn60/GroEL/TCP-1"/>
</dbReference>
<dbReference type="Gene3D" id="3.30.40.10">
    <property type="entry name" value="Zinc/RING finger domain, C3HC4 (zinc finger)"/>
    <property type="match status" value="1"/>
</dbReference>
<accession>A0A8J4G4W2</accession>
<evidence type="ECO:0000256" key="4">
    <source>
        <dbReference type="ARBA" id="ARBA00022723"/>
    </source>
</evidence>
<evidence type="ECO:0000256" key="2">
    <source>
        <dbReference type="ARBA" id="ARBA00012009"/>
    </source>
</evidence>
<feature type="compositionally biased region" description="Low complexity" evidence="19">
    <location>
        <begin position="1780"/>
        <end position="1792"/>
    </location>
</feature>
<dbReference type="FunFam" id="3.30.40.10:FF:000384">
    <property type="entry name" value="1-phosphatidylinositol-3-phosphate 5-kinase FAB1B"/>
    <property type="match status" value="1"/>
</dbReference>
<evidence type="ECO:0000256" key="17">
    <source>
        <dbReference type="PROSITE-ProRule" id="PRU00091"/>
    </source>
</evidence>
<dbReference type="InterPro" id="IPR000306">
    <property type="entry name" value="Znf_FYVE"/>
</dbReference>
<dbReference type="PROSITE" id="PS50178">
    <property type="entry name" value="ZF_FYVE"/>
    <property type="match status" value="1"/>
</dbReference>
<proteinExistence type="predicted"/>
<dbReference type="Pfam" id="PF01363">
    <property type="entry name" value="FYVE"/>
    <property type="match status" value="1"/>
</dbReference>
<dbReference type="SUPFAM" id="SSF52029">
    <property type="entry name" value="GroEL apical domain-like"/>
    <property type="match status" value="1"/>
</dbReference>
<feature type="region of interest" description="Disordered" evidence="19">
    <location>
        <begin position="501"/>
        <end position="604"/>
    </location>
</feature>
<dbReference type="PROSITE" id="PS51455">
    <property type="entry name" value="PIPK"/>
    <property type="match status" value="1"/>
</dbReference>
<evidence type="ECO:0000256" key="16">
    <source>
        <dbReference type="ARBA" id="ARBA00081348"/>
    </source>
</evidence>
<dbReference type="SMART" id="SM00064">
    <property type="entry name" value="FYVE"/>
    <property type="match status" value="1"/>
</dbReference>
<dbReference type="GO" id="GO:0000285">
    <property type="term" value="F:1-phosphatidylinositol-3-phosphate 5-kinase activity"/>
    <property type="evidence" value="ECO:0007669"/>
    <property type="project" value="UniProtKB-EC"/>
</dbReference>
<evidence type="ECO:0000256" key="12">
    <source>
        <dbReference type="ARBA" id="ARBA00023136"/>
    </source>
</evidence>
<dbReference type="Proteomes" id="UP000722791">
    <property type="component" value="Unassembled WGS sequence"/>
</dbReference>
<feature type="region of interest" description="Disordered" evidence="19">
    <location>
        <begin position="2282"/>
        <end position="2309"/>
    </location>
</feature>
<feature type="region of interest" description="Disordered" evidence="19">
    <location>
        <begin position="126"/>
        <end position="184"/>
    </location>
</feature>
<dbReference type="EC" id="2.7.1.150" evidence="2"/>
<evidence type="ECO:0000256" key="11">
    <source>
        <dbReference type="ARBA" id="ARBA00023054"/>
    </source>
</evidence>
<evidence type="ECO:0000256" key="10">
    <source>
        <dbReference type="ARBA" id="ARBA00022840"/>
    </source>
</evidence>
<dbReference type="GO" id="GO:0005524">
    <property type="term" value="F:ATP binding"/>
    <property type="evidence" value="ECO:0007669"/>
    <property type="project" value="UniProtKB-UniRule"/>
</dbReference>
<protein>
    <recommendedName>
        <fullName evidence="2">1-phosphatidylinositol-3-phosphate 5-kinase</fullName>
        <ecNumber evidence="2">2.7.1.150</ecNumber>
    </recommendedName>
    <alternativeName>
        <fullName evidence="15">FYVE finger-containing phosphoinositide kinase</fullName>
    </alternativeName>
    <alternativeName>
        <fullName evidence="16">PIKfyve</fullName>
    </alternativeName>
    <alternativeName>
        <fullName evidence="14">Phosphatidylinositol 3-phosphate 5-kinase type III</fullName>
    </alternativeName>
</protein>
<keyword evidence="4" id="KW-0479">Metal-binding</keyword>
<feature type="region of interest" description="Disordered" evidence="19">
    <location>
        <begin position="1639"/>
        <end position="1664"/>
    </location>
</feature>
<feature type="compositionally biased region" description="Polar residues" evidence="19">
    <location>
        <begin position="1645"/>
        <end position="1658"/>
    </location>
</feature>
<keyword evidence="5 18" id="KW-0547">Nucleotide-binding</keyword>
<dbReference type="FunFam" id="3.50.7.10:FF:000007">
    <property type="entry name" value="1-phosphatidylinositol 3-phosphate 5-kinase isoform X1"/>
    <property type="match status" value="1"/>
</dbReference>
<evidence type="ECO:0000256" key="8">
    <source>
        <dbReference type="ARBA" id="ARBA00022777"/>
    </source>
</evidence>
<feature type="region of interest" description="Disordered" evidence="19">
    <location>
        <begin position="469"/>
        <end position="489"/>
    </location>
</feature>
<dbReference type="SUPFAM" id="SSF56104">
    <property type="entry name" value="SAICAR synthase-like"/>
    <property type="match status" value="1"/>
</dbReference>
<keyword evidence="3 18" id="KW-0808">Transferase</keyword>
<keyword evidence="12" id="KW-0472">Membrane</keyword>
<dbReference type="EMBL" id="BNCQ01000005">
    <property type="protein sequence ID" value="GIL98584.1"/>
    <property type="molecule type" value="Genomic_DNA"/>
</dbReference>
<dbReference type="InterPro" id="IPR011011">
    <property type="entry name" value="Znf_FYVE_PHD"/>
</dbReference>
<feature type="compositionally biased region" description="Low complexity" evidence="19">
    <location>
        <begin position="655"/>
        <end position="674"/>
    </location>
</feature>
<reference evidence="22" key="1">
    <citation type="journal article" date="2021" name="Proc. Natl. Acad. Sci. U.S.A.">
        <title>Three genomes in the algal genus Volvox reveal the fate of a haploid sex-determining region after a transition to homothallism.</title>
        <authorList>
            <person name="Yamamoto K."/>
            <person name="Hamaji T."/>
            <person name="Kawai-Toyooka H."/>
            <person name="Matsuzaki R."/>
            <person name="Takahashi F."/>
            <person name="Nishimura Y."/>
            <person name="Kawachi M."/>
            <person name="Noguchi H."/>
            <person name="Minakuchi Y."/>
            <person name="Umen J.G."/>
            <person name="Toyoda A."/>
            <person name="Nozaki H."/>
        </authorList>
    </citation>
    <scope>NUCLEOTIDE SEQUENCE</scope>
    <source>
        <strain evidence="22">NIES-3785</strain>
    </source>
</reference>
<feature type="region of interest" description="Disordered" evidence="19">
    <location>
        <begin position="655"/>
        <end position="687"/>
    </location>
</feature>
<sequence>KRTRYVLGRHDHTQASKSECLVLGLPRQVLAKTIMENFIGKVIKIVSGDKGVSKDYWIDDSKCKACYECESAFSQWNRRHHCRICGRVFCGNCTRNSIPPPRESADQQWLRVCNYCYRVRQRSDQPAVRGHPHHTGSRGAGSTNLLHPGSLRQQLDSGSLPGVGSSDGSPSLDGSRARSSASSGRWLRGQPLVHRVSSGDLSWSVPPALEDDFGMSLADRDARLLYNQQIEAGALPPDAPPQANSLGEVHRQLFCAAADAHLRAVVQQLLMVESVPQPEVWAPIVSGAAQAVAAYLSPTQMYANGQHDPRQSLKVKKVSDVGRPDDTCVVTGVVVRKGLVHRKMRAYIEYPKVLLLAGSLEYQRETNKLSSFDLMDHDKQYLANAVARLSVVKPDVVLVEGSVARMAQEDLLSRNISVAQKIKSKVLERLARAMGVRVTPTVEHLTPATAYLYIGDCKVFRVEAETINVRNSPSPRGPATAATGGAAPTPVANEAVEGVDGSVMSSSTDPTSGGSAAVSAAGSRTHSRTPSSQAGNGEPLPAAPPPPPEPAIQPQCAVEPGPQAATDHVTVVPGEQAQGGAGGGDSALSQLPPTVAPRPAADDQQAKYTSLSAAMMMKALGSGPNAAAAVALVSAGSGVINGAMPFRPWASSVPQAESAPSAASSEAPAPSATTGGPGGSGSSEATAQGIATAAQAVVVQALTIGGQPGLARRVHLPVPPGPPAPPQVTLMYFEGCRPTTTTVLLKGAGLELLRKLKPVVGFAVLTAWNQRLESAFLSDLLTAAVASAGEEAYAAWPSAINSASGSHLAANSPGLSSSQLSISSLHLPQTLSLGFFRQHADQAIRASVVAASACGVPGILLSISPHCNAWDESLIAEWEQQGFTFPHYQHHFYHHRHHSGHIYVHGRGQGQGHPSQRMLDLQPGSQQLVGAEEDKSTGKVAGQAGKTAVMAAAAVTGVATIADANEGIQGELSLAMVSDGESAEPQVPVQADVGSTVAVKHEASMAMLNVESVSDAADTSSQLDFVPTLSPTTLMSPFIARTAALAASAGIAVPAAREVQEEPGEGRPTPSTTAIDDGQQYASEAVVLEQAAGKAGTATATGANASTEAMATTDDLQGPTAGGSGAVVATTCNEPGVQVPDHHVAVQPPASPGQPGEQEREMQQQQQQSQQQCAVMVLQGQRIYNHQRIFVTCMFRRSRDRNLCDPFQVKQIDYYHRSSDVPLIRYIKMCTQMGWTCPGSGCPEPFTAHESVFFFGCHKLTIFYSTLPPIQALPGEEKNQIWHWTRPIGRGREGAPACRRVPLSQDACYISMGRFLELSFSADGLHVFGRSLHYDHVRYFGLGRTLVCMFPERTSVYVMQLPDVAMAYSQQAQTKWLRQEGAELVQEASDAFDLIELMLGDSPHFGGGGGGGGGGTSTSCGNWEAATAPQMATATGDTVAGDSVAAVTAVAANSGLTPGGLPGTTASVTAAAASAVAMHASSVLTPQLVAVRKDRQSFLALVADCLARCAPLMPRQGSGNGFAGAAVPWDELAISGVRELNRLRAVLAKAVLHWASRLQDPGGFMAHYSRLTSGGGSAGRTGVKSQSQLVLLQPQTQLPLQAAAQPILPSSPRASAPISVVALATGPDAGVVLATAAPAAAPHPQSGQPLQDQHSLATSDGSHSLFSSSSPAAAAYRLGLLPAQAGAAVPTSDITSFPPAAVSELATEHPQHPPPQPAAASDTTAAHALPIPIVPHTSGPLSVHAVAEMVAQQELRGGAELLDGSRALLGTAWGPTAAAATEAGSATQPAAAVRPGHSRAVSRSDLPVGTIASAGLAAENIGAAAPQMLLGHGETGTGGASRAVAHPPGSALVAAGGSMKRLSVLARLSGGGSTVTGVDTASGGNNLAAGQGGGQVAVGCIPRGTSLPRSASVSTIGDMGDLSYMAGIGGDSGAEDNEDGEDGREDADDEEPDHDTFLAFMGSGPHGGPAFQRAASGRGPGGSTTSDRSAARGGRGAIYGDSGDDVADEMADGAYYYRALFSHGVSGEPDGGEVLPQSLLQPPQPLLPTQPLQAQQHPLQPQSEEEEREQHQRSVSVLNGQSSITVAHSSSPKPVAVLSQAGGAGMLMAQSPVGSAPGGVSQLNPVAMLPGAAGAPLPLVPAVEPFSCNAGSGLDGHGIAATAAATAAISTFSRRQLMVQVKRRLESVAAVTSGTNTMARGFIPLPGRATMPPGVNDTIIPIFDNEPTSIIAYALSTRAYQQQINAGYKAIFGKARAESNRDRERDREPAGLQLQAQAVVISEQQHQQHGQAGGPTQGGSQATTPTSATAASGASVFGATQSASAAANGGSGTATATVSGQTANHLAPNAAAVSVAAPPVGSLAPITGVSPATPVAVVAAPPPPPQQPVPPPALSSPPPPPAGSLGPSPDAEWWTVLTSKEACHVRVVFEDEARSMPWARARFSVTAHFAPQFAELRRRCIQGGEAAFVASMCRCKRWESRGGKSNAYFAKTRDDRYIIKSLSKSEKASFMNFAPHYFAHMGRHLLNRDSPTCLAKILGVYSVAFKPQPGTAGLEGGGGGGPAGAAASAILIKELKDREFSQDLLVMENCFYDRPVARIYDLKGSERNRFNADAASRPEDHLEVHLDDNLRRTMHTNPIFVDARSRHQMEAAVWADTSFLAGQDVMDYSLLVGVDKENGVLALAIIDFIRQYTWDKQLETWVKSSGMLGGNGKEPTIISPKQYMRRFRAAMQQYFTAVPGSAGSEVPKDPDATA</sequence>
<evidence type="ECO:0000256" key="19">
    <source>
        <dbReference type="SAM" id="MobiDB-lite"/>
    </source>
</evidence>
<dbReference type="InterPro" id="IPR027483">
    <property type="entry name" value="PInositol-4-P-4/5-kinase_C_sf"/>
</dbReference>
<dbReference type="Gene3D" id="3.50.7.10">
    <property type="entry name" value="GroEL"/>
    <property type="match status" value="1"/>
</dbReference>
<evidence type="ECO:0000256" key="18">
    <source>
        <dbReference type="PROSITE-ProRule" id="PRU00781"/>
    </source>
</evidence>
<dbReference type="GO" id="GO:0046854">
    <property type="term" value="P:phosphatidylinositol phosphate biosynthetic process"/>
    <property type="evidence" value="ECO:0007669"/>
    <property type="project" value="TreeGrafter"/>
</dbReference>
<feature type="compositionally biased region" description="Pro residues" evidence="19">
    <location>
        <begin position="541"/>
        <end position="551"/>
    </location>
</feature>
<organism evidence="22 23">
    <name type="scientific">Volvox reticuliferus</name>
    <dbReference type="NCBI Taxonomy" id="1737510"/>
    <lineage>
        <taxon>Eukaryota</taxon>
        <taxon>Viridiplantae</taxon>
        <taxon>Chlorophyta</taxon>
        <taxon>core chlorophytes</taxon>
        <taxon>Chlorophyceae</taxon>
        <taxon>CS clade</taxon>
        <taxon>Chlamydomonadales</taxon>
        <taxon>Volvocaceae</taxon>
        <taxon>Volvox</taxon>
    </lineage>
</organism>
<evidence type="ECO:0000256" key="15">
    <source>
        <dbReference type="ARBA" id="ARBA00077675"/>
    </source>
</evidence>
<dbReference type="Gene3D" id="3.30.810.10">
    <property type="entry name" value="2-Layer Sandwich"/>
    <property type="match status" value="1"/>
</dbReference>
<evidence type="ECO:0000256" key="5">
    <source>
        <dbReference type="ARBA" id="ARBA00022741"/>
    </source>
</evidence>
<keyword evidence="9" id="KW-0862">Zinc</keyword>
<dbReference type="Pfam" id="PF01504">
    <property type="entry name" value="PIP5K"/>
    <property type="match status" value="1"/>
</dbReference>
<evidence type="ECO:0000256" key="13">
    <source>
        <dbReference type="ARBA" id="ARBA00023464"/>
    </source>
</evidence>
<evidence type="ECO:0000256" key="3">
    <source>
        <dbReference type="ARBA" id="ARBA00022679"/>
    </source>
</evidence>
<dbReference type="SMART" id="SM00330">
    <property type="entry name" value="PIPKc"/>
    <property type="match status" value="1"/>
</dbReference>
<feature type="region of interest" description="Disordered" evidence="19">
    <location>
        <begin position="1137"/>
        <end position="1167"/>
    </location>
</feature>
<feature type="domain" description="PIPK" evidence="21">
    <location>
        <begin position="2385"/>
        <end position="2735"/>
    </location>
</feature>
<feature type="compositionally biased region" description="Pro residues" evidence="19">
    <location>
        <begin position="2380"/>
        <end position="2402"/>
    </location>
</feature>
<dbReference type="GO" id="GO:0008270">
    <property type="term" value="F:zinc ion binding"/>
    <property type="evidence" value="ECO:0007669"/>
    <property type="project" value="UniProtKB-KW"/>
</dbReference>
<feature type="compositionally biased region" description="Low complexity" evidence="19">
    <location>
        <begin position="477"/>
        <end position="489"/>
    </location>
</feature>
<dbReference type="Pfam" id="PF00118">
    <property type="entry name" value="Cpn60_TCP1"/>
    <property type="match status" value="1"/>
</dbReference>
<name>A0A8J4G4W2_9CHLO</name>
<dbReference type="PANTHER" id="PTHR45748:SF7">
    <property type="entry name" value="1-PHOSPHATIDYLINOSITOL 3-PHOSPHATE 5-KINASE-RELATED"/>
    <property type="match status" value="1"/>
</dbReference>
<feature type="compositionally biased region" description="Low complexity" evidence="19">
    <location>
        <begin position="512"/>
        <end position="523"/>
    </location>
</feature>
<evidence type="ECO:0000259" key="21">
    <source>
        <dbReference type="PROSITE" id="PS51455"/>
    </source>
</evidence>
<dbReference type="InterPro" id="IPR017455">
    <property type="entry name" value="Znf_FYVE-rel"/>
</dbReference>
<evidence type="ECO:0000256" key="14">
    <source>
        <dbReference type="ARBA" id="ARBA00077223"/>
    </source>
</evidence>
<feature type="region of interest" description="Disordered" evidence="19">
    <location>
        <begin position="2377"/>
        <end position="2411"/>
    </location>
</feature>
<comment type="subcellular location">
    <subcellularLocation>
        <location evidence="1">Endosome membrane</location>
        <topology evidence="1">Peripheral membrane protein</topology>
    </subcellularLocation>
</comment>
<feature type="region of interest" description="Disordered" evidence="19">
    <location>
        <begin position="1924"/>
        <end position="2004"/>
    </location>
</feature>
<feature type="region of interest" description="Disordered" evidence="19">
    <location>
        <begin position="2028"/>
        <end position="2077"/>
    </location>
</feature>
<dbReference type="InterPro" id="IPR013083">
    <property type="entry name" value="Znf_RING/FYVE/PHD"/>
</dbReference>
<feature type="region of interest" description="Disordered" evidence="19">
    <location>
        <begin position="1780"/>
        <end position="1804"/>
    </location>
</feature>
<feature type="compositionally biased region" description="Low complexity" evidence="19">
    <location>
        <begin position="155"/>
        <end position="184"/>
    </location>
</feature>
<feature type="non-terminal residue" evidence="22">
    <location>
        <position position="2754"/>
    </location>
</feature>
<keyword evidence="11" id="KW-0175">Coiled coil</keyword>
<gene>
    <name evidence="22" type="ORF">Vretimale_3934</name>
</gene>
<evidence type="ECO:0000259" key="20">
    <source>
        <dbReference type="PROSITE" id="PS50178"/>
    </source>
</evidence>
<feature type="compositionally biased region" description="Acidic residues" evidence="19">
    <location>
        <begin position="1933"/>
        <end position="1953"/>
    </location>
</feature>
<evidence type="ECO:0000313" key="22">
    <source>
        <dbReference type="EMBL" id="GIL98584.1"/>
    </source>
</evidence>
<dbReference type="GO" id="GO:0010008">
    <property type="term" value="C:endosome membrane"/>
    <property type="evidence" value="ECO:0007669"/>
    <property type="project" value="UniProtKB-SubCell"/>
</dbReference>
<dbReference type="InterPro" id="IPR002498">
    <property type="entry name" value="PInositol-4-P-4/5-kinase_core"/>
</dbReference>
<keyword evidence="8 18" id="KW-0418">Kinase</keyword>
<dbReference type="Gene3D" id="3.30.800.10">
    <property type="entry name" value="Phosphatidylinositol Phosphate Kinase II Beta"/>
    <property type="match status" value="1"/>
</dbReference>
<evidence type="ECO:0000313" key="23">
    <source>
        <dbReference type="Proteomes" id="UP000722791"/>
    </source>
</evidence>
<comment type="caution">
    <text evidence="22">The sequence shown here is derived from an EMBL/GenBank/DDBJ whole genome shotgun (WGS) entry which is preliminary data.</text>
</comment>
<feature type="compositionally biased region" description="Low complexity" evidence="19">
    <location>
        <begin position="2049"/>
        <end position="2062"/>
    </location>
</feature>
<evidence type="ECO:0000256" key="7">
    <source>
        <dbReference type="ARBA" id="ARBA00022771"/>
    </source>
</evidence>
<keyword evidence="6" id="KW-0967">Endosome</keyword>
<dbReference type="SUPFAM" id="SSF57903">
    <property type="entry name" value="FYVE/PHD zinc finger"/>
    <property type="match status" value="1"/>
</dbReference>
<evidence type="ECO:0000256" key="6">
    <source>
        <dbReference type="ARBA" id="ARBA00022753"/>
    </source>
</evidence>